<protein>
    <submittedName>
        <fullName evidence="1">Uncharacterized protein</fullName>
    </submittedName>
</protein>
<sequence>MLDKDLETHYSVKCRMSLGDSYHVCGYARDEENLKELMEHLKKTWRYVEYTAYKAKAYVEPPSKRKVKK</sequence>
<accession>M1F279</accession>
<dbReference type="EMBL" id="JQ691611">
    <property type="protein sequence ID" value="AFH20964.1"/>
    <property type="molecule type" value="Genomic_DNA"/>
</dbReference>
<dbReference type="RefSeq" id="YP_009015042.1">
    <property type="nucleotide sequence ID" value="NC_023717.1"/>
</dbReference>
<dbReference type="Proteomes" id="UP000011829">
    <property type="component" value="Segment"/>
</dbReference>
<gene>
    <name evidence="1" type="ORF">CR9_080</name>
</gene>
<evidence type="ECO:0000313" key="1">
    <source>
        <dbReference type="EMBL" id="AFH20964.1"/>
    </source>
</evidence>
<proteinExistence type="predicted"/>
<dbReference type="OrthoDB" id="36492at10239"/>
<keyword evidence="2" id="KW-1185">Reference proteome</keyword>
<name>M1F279_9CAUD</name>
<reference evidence="1 2" key="1">
    <citation type="submission" date="2012-02" db="EMBL/GenBank/DDBJ databases">
        <title>Complete Genome Sequence of Cronobacter sakazakii Bacteriophage CR9.</title>
        <authorList>
            <person name="Shin H."/>
            <person name="Lee J.-H."/>
            <person name="Kim Y."/>
            <person name="Ryu S."/>
        </authorList>
    </citation>
    <scope>NUCLEOTIDE SEQUENCE [LARGE SCALE GENOMIC DNA]</scope>
</reference>
<dbReference type="KEGG" id="vg:18562922"/>
<organism evidence="1 2">
    <name type="scientific">Cronobacter phage CR9</name>
    <dbReference type="NCBI Taxonomy" id="1162290"/>
    <lineage>
        <taxon>Viruses</taxon>
        <taxon>Duplodnaviria</taxon>
        <taxon>Heunggongvirae</taxon>
        <taxon>Uroviricota</taxon>
        <taxon>Caudoviricetes</taxon>
        <taxon>Vequintavirinae</taxon>
        <taxon>Certrevirus</taxon>
        <taxon>Certrevirus CR9</taxon>
    </lineage>
</organism>
<dbReference type="GeneID" id="18562922"/>
<evidence type="ECO:0000313" key="2">
    <source>
        <dbReference type="Proteomes" id="UP000011829"/>
    </source>
</evidence>